<proteinExistence type="predicted"/>
<accession>A0A833ZNS6</accession>
<gene>
    <name evidence="2" type="ORF">HJG60_011843</name>
</gene>
<name>A0A833ZNS6_9CHIR</name>
<feature type="compositionally biased region" description="Basic and acidic residues" evidence="1">
    <location>
        <begin position="31"/>
        <end position="42"/>
    </location>
</feature>
<dbReference type="EMBL" id="JABVXQ010000008">
    <property type="protein sequence ID" value="KAF6094745.1"/>
    <property type="molecule type" value="Genomic_DNA"/>
</dbReference>
<comment type="caution">
    <text evidence="2">The sequence shown here is derived from an EMBL/GenBank/DDBJ whole genome shotgun (WGS) entry which is preliminary data.</text>
</comment>
<protein>
    <submittedName>
        <fullName evidence="2">Uncharacterized protein</fullName>
    </submittedName>
</protein>
<evidence type="ECO:0000313" key="2">
    <source>
        <dbReference type="EMBL" id="KAF6094745.1"/>
    </source>
</evidence>
<reference evidence="2 3" key="1">
    <citation type="journal article" date="2020" name="Nature">
        <title>Six reference-quality genomes reveal evolution of bat adaptations.</title>
        <authorList>
            <person name="Jebb D."/>
            <person name="Huang Z."/>
            <person name="Pippel M."/>
            <person name="Hughes G.M."/>
            <person name="Lavrichenko K."/>
            <person name="Devanna P."/>
            <person name="Winkler S."/>
            <person name="Jermiin L.S."/>
            <person name="Skirmuntt E.C."/>
            <person name="Katzourakis A."/>
            <person name="Burkitt-Gray L."/>
            <person name="Ray D.A."/>
            <person name="Sullivan K.A.M."/>
            <person name="Roscito J.G."/>
            <person name="Kirilenko B.M."/>
            <person name="Davalos L.M."/>
            <person name="Corthals A.P."/>
            <person name="Power M.L."/>
            <person name="Jones G."/>
            <person name="Ransome R.D."/>
            <person name="Dechmann D.K.N."/>
            <person name="Locatelli A.G."/>
            <person name="Puechmaille S.J."/>
            <person name="Fedrigo O."/>
            <person name="Jarvis E.D."/>
            <person name="Hiller M."/>
            <person name="Vernes S.C."/>
            <person name="Myers E.W."/>
            <person name="Teeling E.C."/>
        </authorList>
    </citation>
    <scope>NUCLEOTIDE SEQUENCE [LARGE SCALE GENOMIC DNA]</scope>
    <source>
        <strain evidence="2">Bat1K_MPI-CBG_1</strain>
    </source>
</reference>
<dbReference type="AlphaFoldDB" id="A0A833ZNS6"/>
<evidence type="ECO:0000313" key="3">
    <source>
        <dbReference type="Proteomes" id="UP000664940"/>
    </source>
</evidence>
<organism evidence="2 3">
    <name type="scientific">Phyllostomus discolor</name>
    <name type="common">pale spear-nosed bat</name>
    <dbReference type="NCBI Taxonomy" id="89673"/>
    <lineage>
        <taxon>Eukaryota</taxon>
        <taxon>Metazoa</taxon>
        <taxon>Chordata</taxon>
        <taxon>Craniata</taxon>
        <taxon>Vertebrata</taxon>
        <taxon>Euteleostomi</taxon>
        <taxon>Mammalia</taxon>
        <taxon>Eutheria</taxon>
        <taxon>Laurasiatheria</taxon>
        <taxon>Chiroptera</taxon>
        <taxon>Yangochiroptera</taxon>
        <taxon>Phyllostomidae</taxon>
        <taxon>Phyllostominae</taxon>
        <taxon>Phyllostomus</taxon>
    </lineage>
</organism>
<feature type="compositionally biased region" description="Low complexity" evidence="1">
    <location>
        <begin position="64"/>
        <end position="77"/>
    </location>
</feature>
<dbReference type="Proteomes" id="UP000664940">
    <property type="component" value="Unassembled WGS sequence"/>
</dbReference>
<feature type="region of interest" description="Disordered" evidence="1">
    <location>
        <begin position="1"/>
        <end position="166"/>
    </location>
</feature>
<sequence length="166" mass="17350">MKLRGCPDSSAPAPSSSSSILWPTGAPGGLERGERRPSEKVSSRNRGAPEGAHLGGSRAQAEAPGGPVQPSSPSPQGHAARGAPGLRQAPSRRESRFPQGPWGPLGQPAGSPSLCSGFFASRLGSGRPIRRYLRRSCPERGREKGGGGRGSGEGRPLFPRRNWSRI</sequence>
<feature type="compositionally biased region" description="Low complexity" evidence="1">
    <location>
        <begin position="9"/>
        <end position="19"/>
    </location>
</feature>
<evidence type="ECO:0000256" key="1">
    <source>
        <dbReference type="SAM" id="MobiDB-lite"/>
    </source>
</evidence>
<feature type="compositionally biased region" description="Basic and acidic residues" evidence="1">
    <location>
        <begin position="136"/>
        <end position="146"/>
    </location>
</feature>